<dbReference type="AlphaFoldDB" id="A0A834HQG6"/>
<reference evidence="1" key="1">
    <citation type="submission" date="2020-08" db="EMBL/GenBank/DDBJ databases">
        <title>Genome sequencing and assembly of the red palm weevil Rhynchophorus ferrugineus.</title>
        <authorList>
            <person name="Dias G.B."/>
            <person name="Bergman C.M."/>
            <person name="Manee M."/>
        </authorList>
    </citation>
    <scope>NUCLEOTIDE SEQUENCE</scope>
    <source>
        <strain evidence="1">AA-2017</strain>
        <tissue evidence="1">Whole larva</tissue>
    </source>
</reference>
<keyword evidence="2" id="KW-1185">Reference proteome</keyword>
<accession>A0A834HQG6</accession>
<dbReference type="EMBL" id="JAACXV010014582">
    <property type="protein sequence ID" value="KAF7265928.1"/>
    <property type="molecule type" value="Genomic_DNA"/>
</dbReference>
<gene>
    <name evidence="1" type="ORF">GWI33_020670</name>
</gene>
<protein>
    <submittedName>
        <fullName evidence="1">Uncharacterized protein</fullName>
    </submittedName>
</protein>
<sequence>MDSIIEERILLEETFYVLTKKSNIFKVRLTPKGHNWVSVFKELLKKIPQTQMIQIAALIFIYMHMLSKAIKEQLKKGKGQ</sequence>
<comment type="caution">
    <text evidence="1">The sequence shown here is derived from an EMBL/GenBank/DDBJ whole genome shotgun (WGS) entry which is preliminary data.</text>
</comment>
<evidence type="ECO:0000313" key="1">
    <source>
        <dbReference type="EMBL" id="KAF7265928.1"/>
    </source>
</evidence>
<dbReference type="OrthoDB" id="3853857at2759"/>
<evidence type="ECO:0000313" key="2">
    <source>
        <dbReference type="Proteomes" id="UP000625711"/>
    </source>
</evidence>
<name>A0A834HQG6_RHYFE</name>
<dbReference type="Proteomes" id="UP000625711">
    <property type="component" value="Unassembled WGS sequence"/>
</dbReference>
<proteinExistence type="predicted"/>
<organism evidence="1 2">
    <name type="scientific">Rhynchophorus ferrugineus</name>
    <name type="common">Red palm weevil</name>
    <name type="synonym">Curculio ferrugineus</name>
    <dbReference type="NCBI Taxonomy" id="354439"/>
    <lineage>
        <taxon>Eukaryota</taxon>
        <taxon>Metazoa</taxon>
        <taxon>Ecdysozoa</taxon>
        <taxon>Arthropoda</taxon>
        <taxon>Hexapoda</taxon>
        <taxon>Insecta</taxon>
        <taxon>Pterygota</taxon>
        <taxon>Neoptera</taxon>
        <taxon>Endopterygota</taxon>
        <taxon>Coleoptera</taxon>
        <taxon>Polyphaga</taxon>
        <taxon>Cucujiformia</taxon>
        <taxon>Curculionidae</taxon>
        <taxon>Dryophthorinae</taxon>
        <taxon>Rhynchophorus</taxon>
    </lineage>
</organism>